<dbReference type="AlphaFoldDB" id="A0A9P1J1L9"/>
<dbReference type="OrthoDB" id="1107553at2759"/>
<evidence type="ECO:0000313" key="2">
    <source>
        <dbReference type="EMBL" id="CAI5453358.1"/>
    </source>
</evidence>
<sequence length="259" mass="30040">MLPSQKWLDAANSNNFGNSEIAVEDSANFKFNLENLKTSEKGYNIYSPFKIHQGLTFQEHAEKYNFRYELGQRHFGISIENNCTGCEPDDSIENCFVFSFTESKILIDIDLVDFGIEPWILDHVRPKIRVSQKVNHRTDSGAILALGVQMGRLAKPDSRFNLHEDALDVAEDKTFVISRKEWEIEPTAKWEDMIVELNDYPSRMRHLTIIIAGKDKPYWRGFFGPKIANLQFQVILPEEPVLYKFREPLGCEERVDEEF</sequence>
<dbReference type="PROSITE" id="PS51114">
    <property type="entry name" value="FBA"/>
    <property type="match status" value="1"/>
</dbReference>
<evidence type="ECO:0000259" key="1">
    <source>
        <dbReference type="PROSITE" id="PS51114"/>
    </source>
</evidence>
<feature type="domain" description="FBA" evidence="1">
    <location>
        <begin position="43"/>
        <end position="236"/>
    </location>
</feature>
<dbReference type="Proteomes" id="UP001152747">
    <property type="component" value="Unassembled WGS sequence"/>
</dbReference>
<dbReference type="PANTHER" id="PTHR12125:SF5">
    <property type="entry name" value="F-BOX DOMAIN-CONTAINING PROTEIN"/>
    <property type="match status" value="1"/>
</dbReference>
<organism evidence="2 3">
    <name type="scientific">Caenorhabditis angaria</name>
    <dbReference type="NCBI Taxonomy" id="860376"/>
    <lineage>
        <taxon>Eukaryota</taxon>
        <taxon>Metazoa</taxon>
        <taxon>Ecdysozoa</taxon>
        <taxon>Nematoda</taxon>
        <taxon>Chromadorea</taxon>
        <taxon>Rhabditida</taxon>
        <taxon>Rhabditina</taxon>
        <taxon>Rhabditomorpha</taxon>
        <taxon>Rhabditoidea</taxon>
        <taxon>Rhabditidae</taxon>
        <taxon>Peloderinae</taxon>
        <taxon>Caenorhabditis</taxon>
    </lineage>
</organism>
<name>A0A9P1J1L9_9PELO</name>
<dbReference type="GO" id="GO:0006516">
    <property type="term" value="P:glycoprotein catabolic process"/>
    <property type="evidence" value="ECO:0007669"/>
    <property type="project" value="TreeGrafter"/>
</dbReference>
<dbReference type="GO" id="GO:0005737">
    <property type="term" value="C:cytoplasm"/>
    <property type="evidence" value="ECO:0007669"/>
    <property type="project" value="UniProtKB-ARBA"/>
</dbReference>
<keyword evidence="3" id="KW-1185">Reference proteome</keyword>
<dbReference type="SMART" id="SM01198">
    <property type="entry name" value="FBA"/>
    <property type="match status" value="1"/>
</dbReference>
<dbReference type="PANTHER" id="PTHR12125">
    <property type="entry name" value="F-BOX ONLY PROTEIN 6-LIKE PROTEIN"/>
    <property type="match status" value="1"/>
</dbReference>
<comment type="caution">
    <text evidence="2">The sequence shown here is derived from an EMBL/GenBank/DDBJ whole genome shotgun (WGS) entry which is preliminary data.</text>
</comment>
<dbReference type="GO" id="GO:0036503">
    <property type="term" value="P:ERAD pathway"/>
    <property type="evidence" value="ECO:0007669"/>
    <property type="project" value="TreeGrafter"/>
</dbReference>
<dbReference type="GO" id="GO:0061630">
    <property type="term" value="F:ubiquitin protein ligase activity"/>
    <property type="evidence" value="ECO:0007669"/>
    <property type="project" value="TreeGrafter"/>
</dbReference>
<dbReference type="InterPro" id="IPR008979">
    <property type="entry name" value="Galactose-bd-like_sf"/>
</dbReference>
<dbReference type="GO" id="GO:0019005">
    <property type="term" value="C:SCF ubiquitin ligase complex"/>
    <property type="evidence" value="ECO:0007669"/>
    <property type="project" value="TreeGrafter"/>
</dbReference>
<accession>A0A9P1J1L9</accession>
<protein>
    <recommendedName>
        <fullName evidence="1">FBA domain-containing protein</fullName>
    </recommendedName>
</protein>
<dbReference type="InterPro" id="IPR007397">
    <property type="entry name" value="F-box-assoc_dom"/>
</dbReference>
<gene>
    <name evidence="2" type="ORF">CAMP_LOCUS15995</name>
</gene>
<dbReference type="EMBL" id="CANHGI010000005">
    <property type="protein sequence ID" value="CAI5453358.1"/>
    <property type="molecule type" value="Genomic_DNA"/>
</dbReference>
<dbReference type="GO" id="GO:0031146">
    <property type="term" value="P:SCF-dependent proteasomal ubiquitin-dependent protein catabolic process"/>
    <property type="evidence" value="ECO:0007669"/>
    <property type="project" value="TreeGrafter"/>
</dbReference>
<reference evidence="2" key="1">
    <citation type="submission" date="2022-11" db="EMBL/GenBank/DDBJ databases">
        <authorList>
            <person name="Kikuchi T."/>
        </authorList>
    </citation>
    <scope>NUCLEOTIDE SEQUENCE</scope>
    <source>
        <strain evidence="2">PS1010</strain>
    </source>
</reference>
<dbReference type="Pfam" id="PF04300">
    <property type="entry name" value="FBA"/>
    <property type="match status" value="1"/>
</dbReference>
<proteinExistence type="predicted"/>
<evidence type="ECO:0000313" key="3">
    <source>
        <dbReference type="Proteomes" id="UP001152747"/>
    </source>
</evidence>
<dbReference type="Gene3D" id="2.60.120.260">
    <property type="entry name" value="Galactose-binding domain-like"/>
    <property type="match status" value="1"/>
</dbReference>
<dbReference type="SUPFAM" id="SSF49785">
    <property type="entry name" value="Galactose-binding domain-like"/>
    <property type="match status" value="1"/>
</dbReference>
<dbReference type="InterPro" id="IPR039752">
    <property type="entry name" value="F-box_only"/>
</dbReference>